<dbReference type="AlphaFoldDB" id="A0A4Q7VJF0"/>
<sequence length="207" mass="22817">MNIRLKLAAVFLPLGLIIAAVPENTTKAYKLTAEELLVEAQEGAQFMSTDEIADRVIQKDPSFQLIDVRAQNEFEKFHLPNAINIPISEILSEDWADVLDQDVKMNVFYSNGSLKANEAWMITRQLGFENNYVMQGGLNYWVETIMNPTAPASTSPDDEIAKYDFRKGAGMALGGGGSVSTTDNKVLSSSKPVVKRRKKKKRAAGGC</sequence>
<dbReference type="Gene3D" id="3.40.250.10">
    <property type="entry name" value="Rhodanese-like domain"/>
    <property type="match status" value="1"/>
</dbReference>
<dbReference type="SMART" id="SM00450">
    <property type="entry name" value="RHOD"/>
    <property type="match status" value="1"/>
</dbReference>
<dbReference type="CDD" id="cd00158">
    <property type="entry name" value="RHOD"/>
    <property type="match status" value="1"/>
</dbReference>
<dbReference type="Pfam" id="PF00581">
    <property type="entry name" value="Rhodanese"/>
    <property type="match status" value="1"/>
</dbReference>
<dbReference type="InterPro" id="IPR001763">
    <property type="entry name" value="Rhodanese-like_dom"/>
</dbReference>
<dbReference type="EMBL" id="SHKN01000001">
    <property type="protein sequence ID" value="RZT96187.1"/>
    <property type="molecule type" value="Genomic_DNA"/>
</dbReference>
<evidence type="ECO:0000256" key="1">
    <source>
        <dbReference type="SAM" id="MobiDB-lite"/>
    </source>
</evidence>
<evidence type="ECO:0000313" key="5">
    <source>
        <dbReference type="Proteomes" id="UP000293562"/>
    </source>
</evidence>
<keyword evidence="5" id="KW-1185">Reference proteome</keyword>
<comment type="caution">
    <text evidence="4">The sequence shown here is derived from an EMBL/GenBank/DDBJ whole genome shotgun (WGS) entry which is preliminary data.</text>
</comment>
<dbReference type="GO" id="GO:0016740">
    <property type="term" value="F:transferase activity"/>
    <property type="evidence" value="ECO:0007669"/>
    <property type="project" value="UniProtKB-KW"/>
</dbReference>
<accession>A0A4Q7VJF0</accession>
<reference evidence="4 5" key="1">
    <citation type="submission" date="2019-02" db="EMBL/GenBank/DDBJ databases">
        <title>Genomic Encyclopedia of Type Strains, Phase IV (KMG-IV): sequencing the most valuable type-strain genomes for metagenomic binning, comparative biology and taxonomic classification.</title>
        <authorList>
            <person name="Goeker M."/>
        </authorList>
    </citation>
    <scope>NUCLEOTIDE SEQUENCE [LARGE SCALE GENOMIC DNA]</scope>
    <source>
        <strain evidence="4 5">DSM 28825</strain>
    </source>
</reference>
<proteinExistence type="predicted"/>
<evidence type="ECO:0000256" key="2">
    <source>
        <dbReference type="SAM" id="SignalP"/>
    </source>
</evidence>
<dbReference type="InterPro" id="IPR036873">
    <property type="entry name" value="Rhodanese-like_dom_sf"/>
</dbReference>
<keyword evidence="4" id="KW-0808">Transferase</keyword>
<protein>
    <submittedName>
        <fullName evidence="4">Rhodanese-related sulfurtransferase</fullName>
    </submittedName>
</protein>
<feature type="signal peptide" evidence="2">
    <location>
        <begin position="1"/>
        <end position="22"/>
    </location>
</feature>
<evidence type="ECO:0000313" key="4">
    <source>
        <dbReference type="EMBL" id="RZT96187.1"/>
    </source>
</evidence>
<feature type="chain" id="PRO_5020390109" evidence="2">
    <location>
        <begin position="23"/>
        <end position="207"/>
    </location>
</feature>
<keyword evidence="2" id="KW-0732">Signal</keyword>
<dbReference type="PANTHER" id="PTHR43031">
    <property type="entry name" value="FAD-DEPENDENT OXIDOREDUCTASE"/>
    <property type="match status" value="1"/>
</dbReference>
<name>A0A4Q7VJF0_9BACT</name>
<dbReference type="Proteomes" id="UP000293562">
    <property type="component" value="Unassembled WGS sequence"/>
</dbReference>
<dbReference type="RefSeq" id="WP_130306093.1">
    <property type="nucleotide sequence ID" value="NZ_SHKN01000001.1"/>
</dbReference>
<evidence type="ECO:0000259" key="3">
    <source>
        <dbReference type="PROSITE" id="PS50206"/>
    </source>
</evidence>
<organism evidence="4 5">
    <name type="scientific">Ancylomarina subtilis</name>
    <dbReference type="NCBI Taxonomy" id="1639035"/>
    <lineage>
        <taxon>Bacteria</taxon>
        <taxon>Pseudomonadati</taxon>
        <taxon>Bacteroidota</taxon>
        <taxon>Bacteroidia</taxon>
        <taxon>Marinilabiliales</taxon>
        <taxon>Marinifilaceae</taxon>
        <taxon>Ancylomarina</taxon>
    </lineage>
</organism>
<dbReference type="SUPFAM" id="SSF52821">
    <property type="entry name" value="Rhodanese/Cell cycle control phosphatase"/>
    <property type="match status" value="1"/>
</dbReference>
<gene>
    <name evidence="4" type="ORF">EV201_0821</name>
</gene>
<feature type="region of interest" description="Disordered" evidence="1">
    <location>
        <begin position="173"/>
        <end position="207"/>
    </location>
</feature>
<dbReference type="PANTHER" id="PTHR43031:SF1">
    <property type="entry name" value="PYRIDINE NUCLEOTIDE-DISULPHIDE OXIDOREDUCTASE"/>
    <property type="match status" value="1"/>
</dbReference>
<feature type="compositionally biased region" description="Basic residues" evidence="1">
    <location>
        <begin position="193"/>
        <end position="207"/>
    </location>
</feature>
<dbReference type="PROSITE" id="PS50206">
    <property type="entry name" value="RHODANESE_3"/>
    <property type="match status" value="1"/>
</dbReference>
<dbReference type="OrthoDB" id="1178009at2"/>
<feature type="domain" description="Rhodanese" evidence="3">
    <location>
        <begin position="59"/>
        <end position="150"/>
    </location>
</feature>
<dbReference type="InterPro" id="IPR050229">
    <property type="entry name" value="GlpE_sulfurtransferase"/>
</dbReference>